<proteinExistence type="predicted"/>
<accession>A0A917H5W3</accession>
<protein>
    <submittedName>
        <fullName evidence="2">Uncharacterized protein</fullName>
    </submittedName>
</protein>
<keyword evidence="3" id="KW-1185">Reference proteome</keyword>
<reference evidence="2" key="1">
    <citation type="journal article" date="2014" name="Int. J. Syst. Evol. Microbiol.">
        <title>Complete genome sequence of Corynebacterium casei LMG S-19264T (=DSM 44701T), isolated from a smear-ripened cheese.</title>
        <authorList>
            <consortium name="US DOE Joint Genome Institute (JGI-PGF)"/>
            <person name="Walter F."/>
            <person name="Albersmeier A."/>
            <person name="Kalinowski J."/>
            <person name="Ruckert C."/>
        </authorList>
    </citation>
    <scope>NUCLEOTIDE SEQUENCE</scope>
    <source>
        <strain evidence="2">CGMCC 1.12187</strain>
    </source>
</reference>
<sequence length="111" mass="12417">MELTGPVIAVIVVSLAITVFAMTYDWISARYRARLIRRIQLAPPEQIAVWSDRRRRWIAHALEVERDAVEFHHEQAAAGEKADAARRIRLARLDEAAAKLAGAPATEPVHA</sequence>
<dbReference type="Proteomes" id="UP000638848">
    <property type="component" value="Unassembled WGS sequence"/>
</dbReference>
<feature type="transmembrane region" description="Helical" evidence="1">
    <location>
        <begin position="6"/>
        <end position="27"/>
    </location>
</feature>
<dbReference type="EMBL" id="BMEQ01000029">
    <property type="protein sequence ID" value="GGG68157.1"/>
    <property type="molecule type" value="Genomic_DNA"/>
</dbReference>
<name>A0A917H5W3_9MICC</name>
<evidence type="ECO:0000313" key="3">
    <source>
        <dbReference type="Proteomes" id="UP000638848"/>
    </source>
</evidence>
<evidence type="ECO:0000313" key="2">
    <source>
        <dbReference type="EMBL" id="GGG68157.1"/>
    </source>
</evidence>
<keyword evidence="1" id="KW-0812">Transmembrane</keyword>
<gene>
    <name evidence="2" type="ORF">GCM10011374_35600</name>
</gene>
<comment type="caution">
    <text evidence="2">The sequence shown here is derived from an EMBL/GenBank/DDBJ whole genome shotgun (WGS) entry which is preliminary data.</text>
</comment>
<keyword evidence="1" id="KW-1133">Transmembrane helix</keyword>
<evidence type="ECO:0000256" key="1">
    <source>
        <dbReference type="SAM" id="Phobius"/>
    </source>
</evidence>
<organism evidence="2 3">
    <name type="scientific">Kocuria dechangensis</name>
    <dbReference type="NCBI Taxonomy" id="1176249"/>
    <lineage>
        <taxon>Bacteria</taxon>
        <taxon>Bacillati</taxon>
        <taxon>Actinomycetota</taxon>
        <taxon>Actinomycetes</taxon>
        <taxon>Micrococcales</taxon>
        <taxon>Micrococcaceae</taxon>
        <taxon>Kocuria</taxon>
    </lineage>
</organism>
<dbReference type="AlphaFoldDB" id="A0A917H5W3"/>
<keyword evidence="1" id="KW-0472">Membrane</keyword>
<dbReference type="RefSeq" id="WP_188539661.1">
    <property type="nucleotide sequence ID" value="NZ_BMEQ01000029.1"/>
</dbReference>
<reference evidence="2" key="2">
    <citation type="submission" date="2020-09" db="EMBL/GenBank/DDBJ databases">
        <authorList>
            <person name="Sun Q."/>
            <person name="Zhou Y."/>
        </authorList>
    </citation>
    <scope>NUCLEOTIDE SEQUENCE</scope>
    <source>
        <strain evidence="2">CGMCC 1.12187</strain>
    </source>
</reference>